<dbReference type="EMBL" id="CM055096">
    <property type="protein sequence ID" value="KAJ7557504.1"/>
    <property type="molecule type" value="Genomic_DNA"/>
</dbReference>
<organism evidence="1 2">
    <name type="scientific">Diphasiastrum complanatum</name>
    <name type="common">Issler's clubmoss</name>
    <name type="synonym">Lycopodium complanatum</name>
    <dbReference type="NCBI Taxonomy" id="34168"/>
    <lineage>
        <taxon>Eukaryota</taxon>
        <taxon>Viridiplantae</taxon>
        <taxon>Streptophyta</taxon>
        <taxon>Embryophyta</taxon>
        <taxon>Tracheophyta</taxon>
        <taxon>Lycopodiopsida</taxon>
        <taxon>Lycopodiales</taxon>
        <taxon>Lycopodiaceae</taxon>
        <taxon>Lycopodioideae</taxon>
        <taxon>Diphasiastrum</taxon>
    </lineage>
</organism>
<accession>A0ACC2DT46</accession>
<proteinExistence type="predicted"/>
<sequence>MAVRGMNMMVTTAVELHCRSGDSGQMGCTCSESYAPLTYFQTKEGPLQFRMQERFRQKSQGVVAVEREDFFKQDKTKNSVVVIDNYDSFTYNLCQYLGDLGCKFDVYRNDEISVEELEEINPRGILISPGPGVPKSSGISLEVVIKLGPKIPLFGVCMGLQCIGEAYGGRIVRAPNGAMHGKTSPVYYDESGEPGLFSGLPNPFTACRYHSLVIERESFPSKELEVTAWTDDGLVMGVRHIQHRHIQAVQFHPESIITQAGKKIVENFIKIMDAVELESIEQKYSGV</sequence>
<protein>
    <submittedName>
        <fullName evidence="1">Uncharacterized protein</fullName>
    </submittedName>
</protein>
<comment type="caution">
    <text evidence="1">The sequence shown here is derived from an EMBL/GenBank/DDBJ whole genome shotgun (WGS) entry which is preliminary data.</text>
</comment>
<evidence type="ECO:0000313" key="2">
    <source>
        <dbReference type="Proteomes" id="UP001162992"/>
    </source>
</evidence>
<dbReference type="Proteomes" id="UP001162992">
    <property type="component" value="Chromosome 5"/>
</dbReference>
<gene>
    <name evidence="1" type="ORF">O6H91_05G129200</name>
</gene>
<reference evidence="2" key="1">
    <citation type="journal article" date="2024" name="Proc. Natl. Acad. Sci. U.S.A.">
        <title>Extraordinary preservation of gene collinearity over three hundred million years revealed in homosporous lycophytes.</title>
        <authorList>
            <person name="Li C."/>
            <person name="Wickell D."/>
            <person name="Kuo L.Y."/>
            <person name="Chen X."/>
            <person name="Nie B."/>
            <person name="Liao X."/>
            <person name="Peng D."/>
            <person name="Ji J."/>
            <person name="Jenkins J."/>
            <person name="Williams M."/>
            <person name="Shu S."/>
            <person name="Plott C."/>
            <person name="Barry K."/>
            <person name="Rajasekar S."/>
            <person name="Grimwood J."/>
            <person name="Han X."/>
            <person name="Sun S."/>
            <person name="Hou Z."/>
            <person name="He W."/>
            <person name="Dai G."/>
            <person name="Sun C."/>
            <person name="Schmutz J."/>
            <person name="Leebens-Mack J.H."/>
            <person name="Li F.W."/>
            <person name="Wang L."/>
        </authorList>
    </citation>
    <scope>NUCLEOTIDE SEQUENCE [LARGE SCALE GENOMIC DNA]</scope>
    <source>
        <strain evidence="2">cv. PW_Plant_1</strain>
    </source>
</reference>
<evidence type="ECO:0000313" key="1">
    <source>
        <dbReference type="EMBL" id="KAJ7557504.1"/>
    </source>
</evidence>
<keyword evidence="2" id="KW-1185">Reference proteome</keyword>
<name>A0ACC2DT46_DIPCM</name>